<accession>A0A081AZV6</accession>
<dbReference type="AlphaFoldDB" id="A0A081AZV6"/>
<reference evidence="1 2" key="1">
    <citation type="submission" date="2013-11" db="EMBL/GenBank/DDBJ databases">
        <title>The Genome Sequence of Phytophthora parasitica P1976.</title>
        <authorList>
            <consortium name="The Broad Institute Genomics Platform"/>
            <person name="Russ C."/>
            <person name="Tyler B."/>
            <person name="Panabieres F."/>
            <person name="Shan W."/>
            <person name="Tripathy S."/>
            <person name="Grunwald N."/>
            <person name="Machado M."/>
            <person name="Johnson C.S."/>
            <person name="Walker B."/>
            <person name="Young S."/>
            <person name="Zeng Q."/>
            <person name="Gargeya S."/>
            <person name="Fitzgerald M."/>
            <person name="Haas B."/>
            <person name="Abouelleil A."/>
            <person name="Allen A.W."/>
            <person name="Alvarado L."/>
            <person name="Arachchi H.M."/>
            <person name="Berlin A.M."/>
            <person name="Chapman S.B."/>
            <person name="Gainer-Dewar J."/>
            <person name="Goldberg J."/>
            <person name="Griggs A."/>
            <person name="Gujja S."/>
            <person name="Hansen M."/>
            <person name="Howarth C."/>
            <person name="Imamovic A."/>
            <person name="Ireland A."/>
            <person name="Larimer J."/>
            <person name="McCowan C."/>
            <person name="Murphy C."/>
            <person name="Pearson M."/>
            <person name="Poon T.W."/>
            <person name="Priest M."/>
            <person name="Roberts A."/>
            <person name="Saif S."/>
            <person name="Shea T."/>
            <person name="Sisk P."/>
            <person name="Sykes S."/>
            <person name="Wortman J."/>
            <person name="Nusbaum C."/>
            <person name="Birren B."/>
        </authorList>
    </citation>
    <scope>NUCLEOTIDE SEQUENCE [LARGE SCALE GENOMIC DNA]</scope>
    <source>
        <strain evidence="1 2">P1976</strain>
    </source>
</reference>
<evidence type="ECO:0000313" key="1">
    <source>
        <dbReference type="EMBL" id="ETO84417.1"/>
    </source>
</evidence>
<sequence length="50" mass="5626">MARPAHSWLFFKFANNRLWYALSSPASVLAIARNSSFGLLSRLPIVRSFG</sequence>
<protein>
    <submittedName>
        <fullName evidence="1">Uncharacterized protein</fullName>
    </submittedName>
</protein>
<comment type="caution">
    <text evidence="1">The sequence shown here is derived from an EMBL/GenBank/DDBJ whole genome shotgun (WGS) entry which is preliminary data.</text>
</comment>
<gene>
    <name evidence="1" type="ORF">F444_01667</name>
</gene>
<dbReference type="EMBL" id="ANJA01000311">
    <property type="protein sequence ID" value="ETO84417.1"/>
    <property type="molecule type" value="Genomic_DNA"/>
</dbReference>
<dbReference type="Proteomes" id="UP000028582">
    <property type="component" value="Unassembled WGS sequence"/>
</dbReference>
<organism evidence="1 2">
    <name type="scientific">Phytophthora nicotianae P1976</name>
    <dbReference type="NCBI Taxonomy" id="1317066"/>
    <lineage>
        <taxon>Eukaryota</taxon>
        <taxon>Sar</taxon>
        <taxon>Stramenopiles</taxon>
        <taxon>Oomycota</taxon>
        <taxon>Peronosporomycetes</taxon>
        <taxon>Peronosporales</taxon>
        <taxon>Peronosporaceae</taxon>
        <taxon>Phytophthora</taxon>
    </lineage>
</organism>
<name>A0A081AZV6_PHYNI</name>
<proteinExistence type="predicted"/>
<evidence type="ECO:0000313" key="2">
    <source>
        <dbReference type="Proteomes" id="UP000028582"/>
    </source>
</evidence>